<proteinExistence type="predicted"/>
<gene>
    <name evidence="2" type="ORF">D9611_004730</name>
</gene>
<dbReference type="Proteomes" id="UP000541558">
    <property type="component" value="Unassembled WGS sequence"/>
</dbReference>
<comment type="caution">
    <text evidence="2">The sequence shown here is derived from an EMBL/GenBank/DDBJ whole genome shotgun (WGS) entry which is preliminary data.</text>
</comment>
<dbReference type="GO" id="GO:0008757">
    <property type="term" value="F:S-adenosylmethionine-dependent methyltransferase activity"/>
    <property type="evidence" value="ECO:0007669"/>
    <property type="project" value="InterPro"/>
</dbReference>
<evidence type="ECO:0000313" key="3">
    <source>
        <dbReference type="Proteomes" id="UP000541558"/>
    </source>
</evidence>
<dbReference type="EMBL" id="JAACJK010000220">
    <property type="protein sequence ID" value="KAF5315569.1"/>
    <property type="molecule type" value="Genomic_DNA"/>
</dbReference>
<keyword evidence="3" id="KW-1185">Reference proteome</keyword>
<accession>A0A8H5EX49</accession>
<dbReference type="AlphaFoldDB" id="A0A8H5EX49"/>
<name>A0A8H5EX49_9AGAR</name>
<dbReference type="SUPFAM" id="SSF53335">
    <property type="entry name" value="S-adenosyl-L-methionine-dependent methyltransferases"/>
    <property type="match status" value="1"/>
</dbReference>
<dbReference type="Gene3D" id="3.40.50.150">
    <property type="entry name" value="Vaccinia Virus protein VP39"/>
    <property type="match status" value="1"/>
</dbReference>
<dbReference type="CDD" id="cd02440">
    <property type="entry name" value="AdoMet_MTases"/>
    <property type="match status" value="1"/>
</dbReference>
<dbReference type="InterPro" id="IPR029063">
    <property type="entry name" value="SAM-dependent_MTases_sf"/>
</dbReference>
<organism evidence="2 3">
    <name type="scientific">Ephemerocybe angulata</name>
    <dbReference type="NCBI Taxonomy" id="980116"/>
    <lineage>
        <taxon>Eukaryota</taxon>
        <taxon>Fungi</taxon>
        <taxon>Dikarya</taxon>
        <taxon>Basidiomycota</taxon>
        <taxon>Agaricomycotina</taxon>
        <taxon>Agaricomycetes</taxon>
        <taxon>Agaricomycetidae</taxon>
        <taxon>Agaricales</taxon>
        <taxon>Agaricineae</taxon>
        <taxon>Psathyrellaceae</taxon>
        <taxon>Ephemerocybe</taxon>
    </lineage>
</organism>
<sequence>MATVHSVAQVGFGTGTNELYDRIRPRYQPWALEHIKNSLPSSGPYNIVELGSGTGIFTRAILADPAWSSSIKELKAVEPSEGMRSVFEKTVHDERAKTFDGTFDATGVEDGWADLIVVAQAFHWCPDHVLATGKDFQFDTEIEDNLLSRDGARWAAQVRDLIEQHEKGTPQFRLGLWRKFFTTPEYDAAFAKQEEKEWSYNLEATEQIVVDRASSKSYITVLPPKEKAEVQAGIREIVERGDDLEWVDKEKGLFKYPYKTLVVIAKQK</sequence>
<dbReference type="OrthoDB" id="66144at2759"/>
<dbReference type="InterPro" id="IPR013216">
    <property type="entry name" value="Methyltransf_11"/>
</dbReference>
<protein>
    <recommendedName>
        <fullName evidence="1">Methyltransferase type 11 domain-containing protein</fullName>
    </recommendedName>
</protein>
<reference evidence="2 3" key="1">
    <citation type="journal article" date="2020" name="ISME J.">
        <title>Uncovering the hidden diversity of litter-decomposition mechanisms in mushroom-forming fungi.</title>
        <authorList>
            <person name="Floudas D."/>
            <person name="Bentzer J."/>
            <person name="Ahren D."/>
            <person name="Johansson T."/>
            <person name="Persson P."/>
            <person name="Tunlid A."/>
        </authorList>
    </citation>
    <scope>NUCLEOTIDE SEQUENCE [LARGE SCALE GENOMIC DNA]</scope>
    <source>
        <strain evidence="2 3">CBS 175.51</strain>
    </source>
</reference>
<dbReference type="Pfam" id="PF08241">
    <property type="entry name" value="Methyltransf_11"/>
    <property type="match status" value="1"/>
</dbReference>
<feature type="domain" description="Methyltransferase type 11" evidence="1">
    <location>
        <begin position="49"/>
        <end position="129"/>
    </location>
</feature>
<evidence type="ECO:0000259" key="1">
    <source>
        <dbReference type="Pfam" id="PF08241"/>
    </source>
</evidence>
<evidence type="ECO:0000313" key="2">
    <source>
        <dbReference type="EMBL" id="KAF5315569.1"/>
    </source>
</evidence>